<dbReference type="InterPro" id="IPR003847">
    <property type="entry name" value="Put_antitoxin"/>
</dbReference>
<dbReference type="Proteomes" id="UP000008120">
    <property type="component" value="Chromosome"/>
</dbReference>
<evidence type="ECO:0000313" key="3">
    <source>
        <dbReference type="EMBL" id="BAJ50777.1"/>
    </source>
</evidence>
<dbReference type="Pfam" id="PF02697">
    <property type="entry name" value="VAPB_antitox"/>
    <property type="match status" value="1"/>
</dbReference>
<dbReference type="EMBL" id="AP011850">
    <property type="protein sequence ID" value="BAJ47941.1"/>
    <property type="molecule type" value="Genomic_DNA"/>
</dbReference>
<dbReference type="EMBL" id="BA000048">
    <property type="protein sequence ID" value="BAJ50777.1"/>
    <property type="molecule type" value="Genomic_DNA"/>
</dbReference>
<keyword evidence="1" id="KW-1277">Toxin-antitoxin system</keyword>
<evidence type="ECO:0000256" key="1">
    <source>
        <dbReference type="ARBA" id="ARBA00022649"/>
    </source>
</evidence>
<proteinExistence type="predicted"/>
<evidence type="ECO:0000313" key="2">
    <source>
        <dbReference type="EMBL" id="BAJ47941.1"/>
    </source>
</evidence>
<organism evidence="2 4">
    <name type="scientific">Caldiarchaeum subterraneum</name>
    <dbReference type="NCBI Taxonomy" id="311458"/>
    <lineage>
        <taxon>Archaea</taxon>
        <taxon>Nitrososphaerota</taxon>
        <taxon>Candidatus Caldarchaeales</taxon>
        <taxon>Candidatus Caldarchaeaceae</taxon>
        <taxon>Candidatus Caldarchaeum</taxon>
    </lineage>
</organism>
<evidence type="ECO:0000313" key="4">
    <source>
        <dbReference type="Proteomes" id="UP000008120"/>
    </source>
</evidence>
<reference evidence="2 4" key="2">
    <citation type="journal article" date="2011" name="Nucleic Acids Res.">
        <title>Insights into the evolution of Archaea and eukaryotic protein modifier systems revealed by the genome of a novel archaeal group.</title>
        <authorList>
            <person name="Nunoura T."/>
            <person name="Takaki Y."/>
            <person name="Kakuta J."/>
            <person name="Nishi S."/>
            <person name="Sugahara J."/>
            <person name="Kazama H."/>
            <person name="Chee G."/>
            <person name="Hattori M."/>
            <person name="Kanai A."/>
            <person name="Atomi H."/>
            <person name="Takai K."/>
            <person name="Takami H."/>
        </authorList>
    </citation>
    <scope>NUCLEOTIDE SEQUENCE [LARGE SCALE GENOMIC DNA]</scope>
</reference>
<dbReference type="KEGG" id="csu:CSUB_C0920"/>
<reference evidence="2 4" key="1">
    <citation type="journal article" date="2005" name="Environ. Microbiol.">
        <title>Genetic and functional properties of uncultivated thermophilic crenarchaeotes from a subsurface gold mine as revealed by analysis of genome fragments.</title>
        <authorList>
            <person name="Nunoura T."/>
            <person name="Hirayama H."/>
            <person name="Takami H."/>
            <person name="Oida H."/>
            <person name="Nishi S."/>
            <person name="Shimamura S."/>
            <person name="Suzuki Y."/>
            <person name="Inagaki F."/>
            <person name="Takai K."/>
            <person name="Nealson K.H."/>
            <person name="Horikoshi K."/>
        </authorList>
    </citation>
    <scope>NUCLEOTIDE SEQUENCE [LARGE SCALE GENOMIC DNA]</scope>
</reference>
<evidence type="ECO:0008006" key="5">
    <source>
        <dbReference type="Google" id="ProtNLM"/>
    </source>
</evidence>
<dbReference type="BioCyc" id="CCAL311458:G131R-932-MONOMER"/>
<gene>
    <name evidence="3" type="ORF">CSUB_C0920</name>
    <name evidence="2" type="ORF">HGMM_F02G05C09</name>
</gene>
<sequence>MYVCLKTITIRDDIYLELVKRKRDGESFSDVIGRLLKRSRVNIGEFFGCMKDSPLLEELESSTRRLREMARFRT</sequence>
<name>E6N6M2_CALS0</name>
<protein>
    <recommendedName>
        <fullName evidence="5">Antitoxin</fullName>
    </recommendedName>
</protein>
<dbReference type="AlphaFoldDB" id="E6N6M2"/>
<accession>E6N6M2</accession>